<name>A0ABU3BU44_9BACT</name>
<dbReference type="InterPro" id="IPR019591">
    <property type="entry name" value="Mrp/NBP35_ATP-bd"/>
</dbReference>
<organism evidence="7 8">
    <name type="scientific">Rubrivirga litoralis</name>
    <dbReference type="NCBI Taxonomy" id="3075598"/>
    <lineage>
        <taxon>Bacteria</taxon>
        <taxon>Pseudomonadati</taxon>
        <taxon>Rhodothermota</taxon>
        <taxon>Rhodothermia</taxon>
        <taxon>Rhodothermales</taxon>
        <taxon>Rubricoccaceae</taxon>
        <taxon>Rubrivirga</taxon>
    </lineage>
</organism>
<keyword evidence="1 6" id="KW-0479">Metal-binding</keyword>
<feature type="binding site" evidence="6">
    <location>
        <begin position="31"/>
        <end position="38"/>
    </location>
    <ligand>
        <name>ATP</name>
        <dbReference type="ChEBI" id="CHEBI:30616"/>
    </ligand>
</feature>
<dbReference type="PROSITE" id="PS01215">
    <property type="entry name" value="MRP"/>
    <property type="match status" value="1"/>
</dbReference>
<comment type="similarity">
    <text evidence="6">Belongs to the Mrp/NBP35 ATP-binding proteins family.</text>
</comment>
<keyword evidence="5 6" id="KW-0411">Iron-sulfur</keyword>
<dbReference type="RefSeq" id="WP_311664820.1">
    <property type="nucleotide sequence ID" value="NZ_JAVRHT010000035.1"/>
</dbReference>
<keyword evidence="8" id="KW-1185">Reference proteome</keyword>
<dbReference type="SUPFAM" id="SSF52540">
    <property type="entry name" value="P-loop containing nucleoside triphosphate hydrolases"/>
    <property type="match status" value="1"/>
</dbReference>
<comment type="subunit">
    <text evidence="6">Homodimer.</text>
</comment>
<evidence type="ECO:0000256" key="2">
    <source>
        <dbReference type="ARBA" id="ARBA00022741"/>
    </source>
</evidence>
<dbReference type="PANTHER" id="PTHR42961">
    <property type="entry name" value="IRON-SULFUR PROTEIN NUBPL"/>
    <property type="match status" value="1"/>
</dbReference>
<dbReference type="CDD" id="cd02037">
    <property type="entry name" value="Mrp_NBP35"/>
    <property type="match status" value="1"/>
</dbReference>
<evidence type="ECO:0000256" key="3">
    <source>
        <dbReference type="ARBA" id="ARBA00022840"/>
    </source>
</evidence>
<dbReference type="Proteomes" id="UP001267426">
    <property type="component" value="Unassembled WGS sequence"/>
</dbReference>
<accession>A0ABU3BU44</accession>
<gene>
    <name evidence="7" type="ORF">RM540_13100</name>
</gene>
<evidence type="ECO:0000256" key="5">
    <source>
        <dbReference type="ARBA" id="ARBA00023014"/>
    </source>
</evidence>
<keyword evidence="4 6" id="KW-0408">Iron</keyword>
<dbReference type="InterPro" id="IPR033756">
    <property type="entry name" value="YlxH/NBP35"/>
</dbReference>
<dbReference type="Pfam" id="PF10609">
    <property type="entry name" value="ParA"/>
    <property type="match status" value="1"/>
</dbReference>
<dbReference type="EMBL" id="JAVRHT010000035">
    <property type="protein sequence ID" value="MDT0632691.1"/>
    <property type="molecule type" value="Genomic_DNA"/>
</dbReference>
<sequence length="289" mass="30225">MADPTPPAAPAPPTAPKGVRGVKNFIAVASGKGGVGKSTVAANLAVALAEGGAAVGLLDADIYGPSVPLMFGVPPSEKPRVNDDRDIVPLVRYGVKVLSMGFLVDDANAVIWRGPMVSSAVRQLLGQAAWGELDYLVLDLPPGTGDIQLTLVQTVPLTGAVVVSTPQDVALADARKAVAMFRSVHVPVLGVVENMAYFTPPDLPDRRYYLFGEAGAQKLAAELDVPVLAEVPIEQATREAGDRGTPVVLKEPESAAARAFAQAAERVVAEVERRNDAAPPTQPIEILYK</sequence>
<dbReference type="InterPro" id="IPR044304">
    <property type="entry name" value="NUBPL-like"/>
</dbReference>
<dbReference type="Gene3D" id="3.40.50.300">
    <property type="entry name" value="P-loop containing nucleotide triphosphate hydrolases"/>
    <property type="match status" value="1"/>
</dbReference>
<dbReference type="HAMAP" id="MF_02040">
    <property type="entry name" value="Mrp_NBP35"/>
    <property type="match status" value="1"/>
</dbReference>
<dbReference type="InterPro" id="IPR027417">
    <property type="entry name" value="P-loop_NTPase"/>
</dbReference>
<proteinExistence type="inferred from homology"/>
<dbReference type="PANTHER" id="PTHR42961:SF2">
    <property type="entry name" value="IRON-SULFUR PROTEIN NUBPL"/>
    <property type="match status" value="1"/>
</dbReference>
<evidence type="ECO:0000256" key="6">
    <source>
        <dbReference type="HAMAP-Rule" id="MF_02040"/>
    </source>
</evidence>
<evidence type="ECO:0000256" key="4">
    <source>
        <dbReference type="ARBA" id="ARBA00023004"/>
    </source>
</evidence>
<dbReference type="GO" id="GO:0005524">
    <property type="term" value="F:ATP binding"/>
    <property type="evidence" value="ECO:0007669"/>
    <property type="project" value="UniProtKB-KW"/>
</dbReference>
<evidence type="ECO:0000313" key="8">
    <source>
        <dbReference type="Proteomes" id="UP001267426"/>
    </source>
</evidence>
<protein>
    <recommendedName>
        <fullName evidence="6">Iron-sulfur cluster carrier protein</fullName>
    </recommendedName>
</protein>
<evidence type="ECO:0000313" key="7">
    <source>
        <dbReference type="EMBL" id="MDT0632691.1"/>
    </source>
</evidence>
<keyword evidence="6" id="KW-0378">Hydrolase</keyword>
<keyword evidence="2 6" id="KW-0547">Nucleotide-binding</keyword>
<dbReference type="InterPro" id="IPR000808">
    <property type="entry name" value="Mrp-like_CS"/>
</dbReference>
<keyword evidence="3 6" id="KW-0067">ATP-binding</keyword>
<comment type="function">
    <text evidence="6">Binds and transfers iron-sulfur (Fe-S) clusters to target apoproteins. Can hydrolyze ATP.</text>
</comment>
<evidence type="ECO:0000256" key="1">
    <source>
        <dbReference type="ARBA" id="ARBA00022723"/>
    </source>
</evidence>
<comment type="caution">
    <text evidence="7">The sequence shown here is derived from an EMBL/GenBank/DDBJ whole genome shotgun (WGS) entry which is preliminary data.</text>
</comment>
<reference evidence="7 8" key="1">
    <citation type="submission" date="2023-09" db="EMBL/GenBank/DDBJ databases">
        <authorList>
            <person name="Rey-Velasco X."/>
        </authorList>
    </citation>
    <scope>NUCLEOTIDE SEQUENCE [LARGE SCALE GENOMIC DNA]</scope>
    <source>
        <strain evidence="7 8">F394</strain>
    </source>
</reference>